<sequence>MNCSKPIKRRTIANRIITSWVIIALIFSVVGFAIGAVSHSSKPKTETLIYGRAADGKIFDGDMSVSYESEDTLFVPLGVPLDSDVQEFIYYLSKGYNMDFTFVMAIIQQESGYQPDAVSNTDDYGLMQINKVNHGYITDEIGVTNYLDPYENVRAGMFILRKLFEKYETPEKVLMAYNLGESGAKALWDKGIFETNYSKSVQQIQSELNSMKG</sequence>
<keyword evidence="1" id="KW-1133">Transmembrane helix</keyword>
<dbReference type="EMBL" id="BK015617">
    <property type="protein sequence ID" value="DAE16149.1"/>
    <property type="molecule type" value="Genomic_DNA"/>
</dbReference>
<evidence type="ECO:0000313" key="3">
    <source>
        <dbReference type="EMBL" id="DAE16149.1"/>
    </source>
</evidence>
<keyword evidence="1" id="KW-0812">Transmembrane</keyword>
<keyword evidence="1" id="KW-0472">Membrane</keyword>
<dbReference type="PANTHER" id="PTHR37423:SF2">
    <property type="entry name" value="MEMBRANE-BOUND LYTIC MUREIN TRANSGLYCOSYLASE C"/>
    <property type="match status" value="1"/>
</dbReference>
<reference evidence="3" key="1">
    <citation type="journal article" date="2021" name="Proc. Natl. Acad. Sci. U.S.A.">
        <title>A Catalog of Tens of Thousands of Viruses from Human Metagenomes Reveals Hidden Associations with Chronic Diseases.</title>
        <authorList>
            <person name="Tisza M.J."/>
            <person name="Buck C.B."/>
        </authorList>
    </citation>
    <scope>NUCLEOTIDE SEQUENCE</scope>
    <source>
        <strain evidence="3">CtdmY20</strain>
    </source>
</reference>
<feature type="transmembrane region" description="Helical" evidence="1">
    <location>
        <begin position="12"/>
        <end position="37"/>
    </location>
</feature>
<dbReference type="Gene3D" id="1.10.530.10">
    <property type="match status" value="1"/>
</dbReference>
<dbReference type="CDD" id="cd00254">
    <property type="entry name" value="LT-like"/>
    <property type="match status" value="1"/>
</dbReference>
<evidence type="ECO:0000259" key="2">
    <source>
        <dbReference type="Pfam" id="PF01464"/>
    </source>
</evidence>
<dbReference type="PANTHER" id="PTHR37423">
    <property type="entry name" value="SOLUBLE LYTIC MUREIN TRANSGLYCOSYLASE-RELATED"/>
    <property type="match status" value="1"/>
</dbReference>
<dbReference type="Pfam" id="PF01464">
    <property type="entry name" value="SLT"/>
    <property type="match status" value="1"/>
</dbReference>
<protein>
    <recommendedName>
        <fullName evidence="2">Transglycosylase SLT domain-containing protein</fullName>
    </recommendedName>
</protein>
<feature type="domain" description="Transglycosylase SLT" evidence="2">
    <location>
        <begin position="93"/>
        <end position="182"/>
    </location>
</feature>
<dbReference type="InterPro" id="IPR023346">
    <property type="entry name" value="Lysozyme-like_dom_sf"/>
</dbReference>
<evidence type="ECO:0000256" key="1">
    <source>
        <dbReference type="SAM" id="Phobius"/>
    </source>
</evidence>
<proteinExistence type="predicted"/>
<dbReference type="SUPFAM" id="SSF53955">
    <property type="entry name" value="Lysozyme-like"/>
    <property type="match status" value="1"/>
</dbReference>
<organism evidence="3">
    <name type="scientific">Siphoviridae sp. ctdmY20</name>
    <dbReference type="NCBI Taxonomy" id="2825586"/>
    <lineage>
        <taxon>Viruses</taxon>
        <taxon>Duplodnaviria</taxon>
        <taxon>Heunggongvirae</taxon>
        <taxon>Uroviricota</taxon>
        <taxon>Caudoviricetes</taxon>
    </lineage>
</organism>
<name>A0A8S5QBK3_9CAUD</name>
<accession>A0A8S5QBK3</accession>
<dbReference type="InterPro" id="IPR008258">
    <property type="entry name" value="Transglycosylase_SLT_dom_1"/>
</dbReference>